<feature type="compositionally biased region" description="Low complexity" evidence="1">
    <location>
        <begin position="150"/>
        <end position="184"/>
    </location>
</feature>
<dbReference type="AlphaFoldDB" id="A0A9P6ZSY7"/>
<keyword evidence="2" id="KW-0732">Signal</keyword>
<evidence type="ECO:0000256" key="2">
    <source>
        <dbReference type="SAM" id="SignalP"/>
    </source>
</evidence>
<comment type="caution">
    <text evidence="3">The sequence shown here is derived from an EMBL/GenBank/DDBJ whole genome shotgun (WGS) entry which is preliminary data.</text>
</comment>
<sequence>MFALTNLLFTVSSLALLALSLPLNLRDVVDPPITSPTAGTVWHVGEKQLVTWSTNGLSSNVTNPVGMLVLGYNYNNSENLMLSESTNVKCYALSLLNNLFLDSPLATNINYTVGQVLITVPNVETREDYIVVLFGDSGNASPEFTIINDSSSSSASAPSTSSSVQSATPTSSASPTAQTSAETPMSTPVNLTTTSGITPAAGASTPTLSSGTTSVVTSTAAPVQTTLTGAAWRNHASGASILIALVSLAYIL</sequence>
<feature type="chain" id="PRO_5040219759" evidence="2">
    <location>
        <begin position="21"/>
        <end position="252"/>
    </location>
</feature>
<feature type="signal peptide" evidence="2">
    <location>
        <begin position="1"/>
        <end position="20"/>
    </location>
</feature>
<organism evidence="3 4">
    <name type="scientific">Suillus placidus</name>
    <dbReference type="NCBI Taxonomy" id="48579"/>
    <lineage>
        <taxon>Eukaryota</taxon>
        <taxon>Fungi</taxon>
        <taxon>Dikarya</taxon>
        <taxon>Basidiomycota</taxon>
        <taxon>Agaricomycotina</taxon>
        <taxon>Agaricomycetes</taxon>
        <taxon>Agaricomycetidae</taxon>
        <taxon>Boletales</taxon>
        <taxon>Suillineae</taxon>
        <taxon>Suillaceae</taxon>
        <taxon>Suillus</taxon>
    </lineage>
</organism>
<feature type="compositionally biased region" description="Low complexity" evidence="1">
    <location>
        <begin position="198"/>
        <end position="213"/>
    </location>
</feature>
<name>A0A9P6ZSY7_9AGAM</name>
<dbReference type="Proteomes" id="UP000714275">
    <property type="component" value="Unassembled WGS sequence"/>
</dbReference>
<proteinExistence type="predicted"/>
<evidence type="ECO:0000256" key="1">
    <source>
        <dbReference type="SAM" id="MobiDB-lite"/>
    </source>
</evidence>
<feature type="region of interest" description="Disordered" evidence="1">
    <location>
        <begin position="149"/>
        <end position="213"/>
    </location>
</feature>
<reference evidence="3" key="1">
    <citation type="journal article" date="2020" name="New Phytol.">
        <title>Comparative genomics reveals dynamic genome evolution in host specialist ectomycorrhizal fungi.</title>
        <authorList>
            <person name="Lofgren L.A."/>
            <person name="Nguyen N.H."/>
            <person name="Vilgalys R."/>
            <person name="Ruytinx J."/>
            <person name="Liao H.L."/>
            <person name="Branco S."/>
            <person name="Kuo A."/>
            <person name="LaButti K."/>
            <person name="Lipzen A."/>
            <person name="Andreopoulos W."/>
            <person name="Pangilinan J."/>
            <person name="Riley R."/>
            <person name="Hundley H."/>
            <person name="Na H."/>
            <person name="Barry K."/>
            <person name="Grigoriev I.V."/>
            <person name="Stajich J.E."/>
            <person name="Kennedy P.G."/>
        </authorList>
    </citation>
    <scope>NUCLEOTIDE SEQUENCE</scope>
    <source>
        <strain evidence="3">DOB743</strain>
    </source>
</reference>
<keyword evidence="4" id="KW-1185">Reference proteome</keyword>
<protein>
    <submittedName>
        <fullName evidence="3">Uncharacterized protein</fullName>
    </submittedName>
</protein>
<evidence type="ECO:0000313" key="3">
    <source>
        <dbReference type="EMBL" id="KAG1776185.1"/>
    </source>
</evidence>
<accession>A0A9P6ZSY7</accession>
<feature type="compositionally biased region" description="Polar residues" evidence="1">
    <location>
        <begin position="185"/>
        <end position="197"/>
    </location>
</feature>
<evidence type="ECO:0000313" key="4">
    <source>
        <dbReference type="Proteomes" id="UP000714275"/>
    </source>
</evidence>
<dbReference type="OrthoDB" id="2339190at2759"/>
<gene>
    <name evidence="3" type="ORF">EV702DRAFT_971944</name>
</gene>
<dbReference type="EMBL" id="JABBWD010000028">
    <property type="protein sequence ID" value="KAG1776185.1"/>
    <property type="molecule type" value="Genomic_DNA"/>
</dbReference>